<evidence type="ECO:0000256" key="7">
    <source>
        <dbReference type="ARBA" id="ARBA00023069"/>
    </source>
</evidence>
<feature type="compositionally biased region" description="Basic and acidic residues" evidence="11">
    <location>
        <begin position="89"/>
        <end position="102"/>
    </location>
</feature>
<dbReference type="OrthoDB" id="10265211at2759"/>
<dbReference type="GeneID" id="42007342"/>
<evidence type="ECO:0000256" key="5">
    <source>
        <dbReference type="ARBA" id="ARBA00022490"/>
    </source>
</evidence>
<reference evidence="12 13" key="1">
    <citation type="journal article" date="2019" name="Sci. Rep.">
        <title>Comparative genomics of chytrid fungi reveal insights into the obligate biotrophic and pathogenic lifestyle of Synchytrium endobioticum.</title>
        <authorList>
            <person name="van de Vossenberg B.T.L.H."/>
            <person name="Warris S."/>
            <person name="Nguyen H.D.T."/>
            <person name="van Gent-Pelzer M.P.E."/>
            <person name="Joly D.L."/>
            <person name="van de Geest H.C."/>
            <person name="Bonants P.J.M."/>
            <person name="Smith D.S."/>
            <person name="Levesque C.A."/>
            <person name="van der Lee T.A.J."/>
        </authorList>
    </citation>
    <scope>NUCLEOTIDE SEQUENCE [LARGE SCALE GENOMIC DNA]</scope>
    <source>
        <strain evidence="12 13">JEL517</strain>
    </source>
</reference>
<comment type="subcellular location">
    <subcellularLocation>
        <location evidence="2">Cytoplasm</location>
        <location evidence="2">Cytoskeleton</location>
        <location evidence="2">Flagellum axoneme</location>
    </subcellularLocation>
</comment>
<evidence type="ECO:0000256" key="4">
    <source>
        <dbReference type="ARBA" id="ARBA00021752"/>
    </source>
</evidence>
<comment type="similarity">
    <text evidence="3">Belongs to the DRC10 family.</text>
</comment>
<evidence type="ECO:0000313" key="12">
    <source>
        <dbReference type="EMBL" id="TPX30294.1"/>
    </source>
</evidence>
<comment type="function">
    <text evidence="1">Component of the nexin-dynein regulatory complex (N-DRC), a key regulator of ciliary/flagellar motility which maintains the alignment and integrity of the distal axoneme and regulates microtubule sliding in motile axonemes.</text>
</comment>
<name>A0A507BWV5_9FUNG</name>
<accession>A0A507BWV5</accession>
<keyword evidence="9" id="KW-0966">Cell projection</keyword>
<evidence type="ECO:0000256" key="1">
    <source>
        <dbReference type="ARBA" id="ARBA00003029"/>
    </source>
</evidence>
<keyword evidence="8" id="KW-0206">Cytoskeleton</keyword>
<evidence type="ECO:0000256" key="3">
    <source>
        <dbReference type="ARBA" id="ARBA00009071"/>
    </source>
</evidence>
<keyword evidence="10" id="KW-0175">Coiled coil</keyword>
<sequence length="391" mass="43867">MSTMRTQIAPAADNYSSSAPDKMELWGDDSTRLGLVEAQRTIAVLSEASKKAAIVHYLSGINAIPRVDPTVAAAFSAFKQAQSQVNDMSAKKDPSSEDELKSATESLRSSTRQLCRAVISSASALSNLKQLEASQAPKQNEGRKFLELLREVRVALFERLRMSADEEKTRTERLAALLAKERKTTTEVSQLTAELVAARVDREKQVRIKKEVVRKLKDELATIKAQNEDIVRKIESKSRSKQQSELSSFSEKESTFKAEIATLSAQLDTSIKTHREEESNMRRRKFKIESEVENWIHKYDQDMEEKQNEYDELLSVFLEEKAQLDEISTRHKQLQNEYNAFVEERQKNRPDSSPAEGVVEAILEEEVEDDGAAPVAATLSASVTLASPDAE</sequence>
<keyword evidence="6" id="KW-0282">Flagellum</keyword>
<evidence type="ECO:0000256" key="8">
    <source>
        <dbReference type="ARBA" id="ARBA00023212"/>
    </source>
</evidence>
<evidence type="ECO:0000256" key="6">
    <source>
        <dbReference type="ARBA" id="ARBA00022846"/>
    </source>
</evidence>
<evidence type="ECO:0000256" key="2">
    <source>
        <dbReference type="ARBA" id="ARBA00004611"/>
    </source>
</evidence>
<dbReference type="Proteomes" id="UP000319731">
    <property type="component" value="Unassembled WGS sequence"/>
</dbReference>
<comment type="caution">
    <text evidence="12">The sequence shown here is derived from an EMBL/GenBank/DDBJ whole genome shotgun (WGS) entry which is preliminary data.</text>
</comment>
<protein>
    <recommendedName>
        <fullName evidence="4">Dynein regulatory complex protein 10</fullName>
    </recommendedName>
</protein>
<dbReference type="STRING" id="1806994.A0A507BWV5"/>
<evidence type="ECO:0000256" key="11">
    <source>
        <dbReference type="SAM" id="MobiDB-lite"/>
    </source>
</evidence>
<dbReference type="AlphaFoldDB" id="A0A507BWV5"/>
<keyword evidence="5" id="KW-0963">Cytoplasm</keyword>
<evidence type="ECO:0000256" key="9">
    <source>
        <dbReference type="ARBA" id="ARBA00023273"/>
    </source>
</evidence>
<evidence type="ECO:0000256" key="10">
    <source>
        <dbReference type="SAM" id="Coils"/>
    </source>
</evidence>
<dbReference type="PANTHER" id="PTHR31598:SF1">
    <property type="entry name" value="DYNEIN REGULATORY COMPLEX PROTEIN 10"/>
    <property type="match status" value="1"/>
</dbReference>
<feature type="coiled-coil region" evidence="10">
    <location>
        <begin position="296"/>
        <end position="344"/>
    </location>
</feature>
<dbReference type="EMBL" id="QEAO01000077">
    <property type="protein sequence ID" value="TPX30294.1"/>
    <property type="molecule type" value="Genomic_DNA"/>
</dbReference>
<feature type="coiled-coil region" evidence="10">
    <location>
        <begin position="206"/>
        <end position="233"/>
    </location>
</feature>
<feature type="region of interest" description="Disordered" evidence="11">
    <location>
        <begin position="84"/>
        <end position="105"/>
    </location>
</feature>
<gene>
    <name evidence="12" type="ORF">SmJEL517_g06119</name>
</gene>
<evidence type="ECO:0000313" key="13">
    <source>
        <dbReference type="Proteomes" id="UP000319731"/>
    </source>
</evidence>
<dbReference type="PANTHER" id="PTHR31598">
    <property type="entry name" value="IQ DOMAIN-CONTAINING PROTEIN D"/>
    <property type="match status" value="1"/>
</dbReference>
<dbReference type="RefSeq" id="XP_031021982.1">
    <property type="nucleotide sequence ID" value="XM_031172045.1"/>
</dbReference>
<keyword evidence="13" id="KW-1185">Reference proteome</keyword>
<dbReference type="InterPro" id="IPR042815">
    <property type="entry name" value="DRC10"/>
</dbReference>
<proteinExistence type="inferred from homology"/>
<keyword evidence="7" id="KW-0969">Cilium</keyword>
<organism evidence="12 13">
    <name type="scientific">Synchytrium microbalum</name>
    <dbReference type="NCBI Taxonomy" id="1806994"/>
    <lineage>
        <taxon>Eukaryota</taxon>
        <taxon>Fungi</taxon>
        <taxon>Fungi incertae sedis</taxon>
        <taxon>Chytridiomycota</taxon>
        <taxon>Chytridiomycota incertae sedis</taxon>
        <taxon>Chytridiomycetes</taxon>
        <taxon>Synchytriales</taxon>
        <taxon>Synchytriaceae</taxon>
        <taxon>Synchytrium</taxon>
    </lineage>
</organism>